<protein>
    <submittedName>
        <fullName evidence="2">Uncharacterized protein</fullName>
    </submittedName>
</protein>
<reference evidence="2" key="1">
    <citation type="submission" date="2018-01" db="EMBL/GenBank/DDBJ databases">
        <authorList>
            <person name="Clerissi C."/>
        </authorList>
    </citation>
    <scope>NUCLEOTIDE SEQUENCE</scope>
    <source>
        <strain evidence="2">Cupriavidus taiwanensis LMG 19430</strain>
    </source>
</reference>
<dbReference type="AlphaFoldDB" id="A0A375B9J6"/>
<evidence type="ECO:0000256" key="1">
    <source>
        <dbReference type="SAM" id="MobiDB-lite"/>
    </source>
</evidence>
<proteinExistence type="predicted"/>
<evidence type="ECO:0000313" key="2">
    <source>
        <dbReference type="EMBL" id="SOY40260.1"/>
    </source>
</evidence>
<sequence length="55" mass="5617">MKRLSSYPAHRHAYTATMSKSAFAMPQSGQLHSGGTAPHGVPGAMPCSGMPSASS</sequence>
<feature type="region of interest" description="Disordered" evidence="1">
    <location>
        <begin position="25"/>
        <end position="55"/>
    </location>
</feature>
<gene>
    <name evidence="2" type="ORF">CBM2586_A10225</name>
</gene>
<dbReference type="EMBL" id="OFSN01000001">
    <property type="protein sequence ID" value="SOY40260.1"/>
    <property type="molecule type" value="Genomic_DNA"/>
</dbReference>
<name>A0A375B9J6_9BURK</name>
<organism evidence="2">
    <name type="scientific">Cupriavidus taiwanensis</name>
    <dbReference type="NCBI Taxonomy" id="164546"/>
    <lineage>
        <taxon>Bacteria</taxon>
        <taxon>Pseudomonadati</taxon>
        <taxon>Pseudomonadota</taxon>
        <taxon>Betaproteobacteria</taxon>
        <taxon>Burkholderiales</taxon>
        <taxon>Burkholderiaceae</taxon>
        <taxon>Cupriavidus</taxon>
    </lineage>
</organism>
<comment type="caution">
    <text evidence="2">The sequence shown here is derived from an EMBL/GenBank/DDBJ whole genome shotgun (WGS) entry which is preliminary data.</text>
</comment>
<accession>A0A375B9J6</accession>
<dbReference type="Proteomes" id="UP000257016">
    <property type="component" value="Unassembled WGS sequence"/>
</dbReference>